<evidence type="ECO:0000256" key="8">
    <source>
        <dbReference type="SAM" id="MobiDB-lite"/>
    </source>
</evidence>
<evidence type="ECO:0000313" key="12">
    <source>
        <dbReference type="RefSeq" id="XP_003744080.1"/>
    </source>
</evidence>
<evidence type="ECO:0000256" key="9">
    <source>
        <dbReference type="SAM" id="Phobius"/>
    </source>
</evidence>
<dbReference type="CTD" id="32976"/>
<dbReference type="AlphaFoldDB" id="A0AAJ6QU11"/>
<keyword evidence="6 12" id="KW-0675">Receptor</keyword>
<evidence type="ECO:0000259" key="10">
    <source>
        <dbReference type="PROSITE" id="PS50853"/>
    </source>
</evidence>
<sequence>MGRSAEFEAHEFEFDPMPIDPTIYPTIYPTIHYPDRPVNYVIGSEIRINCGLLNNTFTDQAGEWQVHVDHSSLLFRLNSKELDETSEFVEKVDENTIAYVKKNATAEDSGALWCLGRGPDAKNNTVYYAGCARSVFVGTPPEKVHDFECTSYAFANMTCTWRNPPNRVKTHYTIEISFGVTRTFGASWKPCPVEHTAPQSCSWSSNTTPSYHKMAPEFFFRINGSNALGNNSWEFNVSHGSIVKLSPIRRLGMTHTLDREVKLSWKAPEETEHGGWKEALKITYEVTLIRLNSSDSRIILTNDTVALVDKLLPFNAYEAQVRARISATSRLDLDSDPVSVKFALPRARPDGPPSLLPSAFKYKLFNSVRTVTLLFSEVPRLQWNDDYFQYIVQVCSRVDQTCYNRTVDHTDVELEDLSLSKMYHVNVWSLNSEGPSLTSSEIVIREQSELLAAPTNVQDELGDGTVTLRWRTPPTLAKLGALSADVYWCESFDKRRCRGEIHRKLAERNDSARIEVDDPRNYIYGVALTDAGGRTSGSVWSICEMNAGARVGQVRELEALPDGDTQLVLKWKTGCYQREDVAGYQVEYCAIEQHEDDVLAYAEECQQRRPSNFSLSCRLHNFTISTEEDIFMLEQLQTGAVYRVVLRAIDNATTKFAPDSAAVCARVQGRGLSVLTLILIAIGSALGFTVVILGVTTMAKHMGGELRSTKKNAIRLPKKTGKLTKQNPPSRETEMKFIESNGVHSEAEVHMTSTFNGGSHSSLDELIPVSNLDALMMAPRDSLESPNLNGEPQVVLDIQLPSVNAAMTSPSNEIRLAPVPQAIPNGNAQILPSTMPPYTQLGLSATHFAAAPEQPRTTGYSQLSVVPIAQPAAADDNDVDDADEYRDDDEDEDRAPSPEPERLPRPQTSDYVAFDVAYSDQSRAAPSSNGYVPAVREIIFAVPLHGKLISVAHISDYLEQTSVFFTARETIYKNFEELPVESRPYQNFVGRPYGNAKGMRVLAL</sequence>
<dbReference type="InterPro" id="IPR013783">
    <property type="entry name" value="Ig-like_fold"/>
</dbReference>
<feature type="domain" description="Fibronectin type-III" evidence="10">
    <location>
        <begin position="247"/>
        <end position="346"/>
    </location>
</feature>
<evidence type="ECO:0000313" key="11">
    <source>
        <dbReference type="Proteomes" id="UP000694867"/>
    </source>
</evidence>
<dbReference type="Proteomes" id="UP000694867">
    <property type="component" value="Unplaced"/>
</dbReference>
<dbReference type="GeneID" id="100908511"/>
<name>A0AAJ6QU11_9ACAR</name>
<dbReference type="InterPro" id="IPR003961">
    <property type="entry name" value="FN3_dom"/>
</dbReference>
<organism evidence="11 12">
    <name type="scientific">Galendromus occidentalis</name>
    <name type="common">western predatory mite</name>
    <dbReference type="NCBI Taxonomy" id="34638"/>
    <lineage>
        <taxon>Eukaryota</taxon>
        <taxon>Metazoa</taxon>
        <taxon>Ecdysozoa</taxon>
        <taxon>Arthropoda</taxon>
        <taxon>Chelicerata</taxon>
        <taxon>Arachnida</taxon>
        <taxon>Acari</taxon>
        <taxon>Parasitiformes</taxon>
        <taxon>Mesostigmata</taxon>
        <taxon>Gamasina</taxon>
        <taxon>Phytoseioidea</taxon>
        <taxon>Phytoseiidae</taxon>
        <taxon>Typhlodrominae</taxon>
        <taxon>Galendromus</taxon>
    </lineage>
</organism>
<gene>
    <name evidence="12" type="primary">LOC100908511</name>
</gene>
<dbReference type="SUPFAM" id="SSF49265">
    <property type="entry name" value="Fibronectin type III"/>
    <property type="match status" value="4"/>
</dbReference>
<evidence type="ECO:0000256" key="3">
    <source>
        <dbReference type="ARBA" id="ARBA00022989"/>
    </source>
</evidence>
<evidence type="ECO:0000256" key="4">
    <source>
        <dbReference type="ARBA" id="ARBA00023136"/>
    </source>
</evidence>
<feature type="region of interest" description="Disordered" evidence="8">
    <location>
        <begin position="870"/>
        <end position="908"/>
    </location>
</feature>
<keyword evidence="11" id="KW-1185">Reference proteome</keyword>
<dbReference type="Gene3D" id="2.60.40.10">
    <property type="entry name" value="Immunoglobulins"/>
    <property type="match status" value="3"/>
</dbReference>
<evidence type="ECO:0000256" key="2">
    <source>
        <dbReference type="ARBA" id="ARBA00022692"/>
    </source>
</evidence>
<dbReference type="SMART" id="SM00060">
    <property type="entry name" value="FN3"/>
    <property type="match status" value="4"/>
</dbReference>
<accession>A0AAJ6QU11</accession>
<keyword evidence="4 9" id="KW-0472">Membrane</keyword>
<dbReference type="RefSeq" id="XP_003744080.1">
    <property type="nucleotide sequence ID" value="XM_003744032.1"/>
</dbReference>
<dbReference type="GO" id="GO:0004896">
    <property type="term" value="F:cytokine receptor activity"/>
    <property type="evidence" value="ECO:0007669"/>
    <property type="project" value="TreeGrafter"/>
</dbReference>
<keyword evidence="2 9" id="KW-0812">Transmembrane</keyword>
<proteinExistence type="predicted"/>
<protein>
    <submittedName>
        <fullName evidence="12">Cytokine receptor</fullName>
    </submittedName>
</protein>
<feature type="transmembrane region" description="Helical" evidence="9">
    <location>
        <begin position="674"/>
        <end position="699"/>
    </location>
</feature>
<evidence type="ECO:0000256" key="5">
    <source>
        <dbReference type="ARBA" id="ARBA00023157"/>
    </source>
</evidence>
<comment type="subcellular location">
    <subcellularLocation>
        <location evidence="1">Membrane</location>
        <topology evidence="1">Single-pass type I membrane protein</topology>
    </subcellularLocation>
</comment>
<keyword evidence="5" id="KW-1015">Disulfide bond</keyword>
<feature type="compositionally biased region" description="Basic and acidic residues" evidence="8">
    <location>
        <begin position="894"/>
        <end position="904"/>
    </location>
</feature>
<dbReference type="PANTHER" id="PTHR23037">
    <property type="entry name" value="CYTOKINE RECEPTOR"/>
    <property type="match status" value="1"/>
</dbReference>
<evidence type="ECO:0000256" key="7">
    <source>
        <dbReference type="ARBA" id="ARBA00023180"/>
    </source>
</evidence>
<evidence type="ECO:0000256" key="1">
    <source>
        <dbReference type="ARBA" id="ARBA00004479"/>
    </source>
</evidence>
<dbReference type="PANTHER" id="PTHR23037:SF35">
    <property type="entry name" value="FIBRONECTIN TYPE-III DOMAIN-CONTAINING PROTEIN"/>
    <property type="match status" value="1"/>
</dbReference>
<feature type="domain" description="Fibronectin type-III" evidence="10">
    <location>
        <begin position="356"/>
        <end position="449"/>
    </location>
</feature>
<dbReference type="KEGG" id="goe:100908511"/>
<dbReference type="GO" id="GO:0009897">
    <property type="term" value="C:external side of plasma membrane"/>
    <property type="evidence" value="ECO:0007669"/>
    <property type="project" value="TreeGrafter"/>
</dbReference>
<keyword evidence="7" id="KW-0325">Glycoprotein</keyword>
<keyword evidence="3 9" id="KW-1133">Transmembrane helix</keyword>
<dbReference type="PROSITE" id="PS50853">
    <property type="entry name" value="FN3"/>
    <property type="match status" value="2"/>
</dbReference>
<feature type="compositionally biased region" description="Acidic residues" evidence="8">
    <location>
        <begin position="875"/>
        <end position="893"/>
    </location>
</feature>
<dbReference type="CDD" id="cd00063">
    <property type="entry name" value="FN3"/>
    <property type="match status" value="1"/>
</dbReference>
<dbReference type="InterPro" id="IPR036116">
    <property type="entry name" value="FN3_sf"/>
</dbReference>
<reference evidence="12" key="1">
    <citation type="submission" date="2025-08" db="UniProtKB">
        <authorList>
            <consortium name="RefSeq"/>
        </authorList>
    </citation>
    <scope>IDENTIFICATION</scope>
</reference>
<evidence type="ECO:0000256" key="6">
    <source>
        <dbReference type="ARBA" id="ARBA00023170"/>
    </source>
</evidence>